<sequence length="152" mass="16880">MMDNKVDTSAEHAENAVLSCRRHEVRTDGAPTGEEPEQVIDRPLATKSPAAWAYERLVLYIQSFEETLDSEQEVAMGFAGGDAGVLKIEGMGFFDPDIVTFYGTDTEGRKTQLIQHVTQLSVMLRALPKQPEQAAPRRIGFQLRADLERSQG</sequence>
<keyword evidence="3" id="KW-1185">Reference proteome</keyword>
<protein>
    <submittedName>
        <fullName evidence="2">Uncharacterized protein</fullName>
    </submittedName>
</protein>
<dbReference type="KEGG" id="palw:PSAL_019490"/>
<organism evidence="2 3">
    <name type="scientific">Pseudooceanicola algae</name>
    <dbReference type="NCBI Taxonomy" id="1537215"/>
    <lineage>
        <taxon>Bacteria</taxon>
        <taxon>Pseudomonadati</taxon>
        <taxon>Pseudomonadota</taxon>
        <taxon>Alphaproteobacteria</taxon>
        <taxon>Rhodobacterales</taxon>
        <taxon>Paracoccaceae</taxon>
        <taxon>Pseudooceanicola</taxon>
    </lineage>
</organism>
<gene>
    <name evidence="2" type="ORF">PSAL_019490</name>
</gene>
<accession>A0A418SKM9</accession>
<dbReference type="AlphaFoldDB" id="A0A418SKM9"/>
<name>A0A418SKM9_9RHOB</name>
<dbReference type="Proteomes" id="UP000283786">
    <property type="component" value="Chromosome"/>
</dbReference>
<feature type="region of interest" description="Disordered" evidence="1">
    <location>
        <begin position="1"/>
        <end position="36"/>
    </location>
</feature>
<evidence type="ECO:0000313" key="3">
    <source>
        <dbReference type="Proteomes" id="UP000283786"/>
    </source>
</evidence>
<reference evidence="2 3" key="1">
    <citation type="submission" date="2020-08" db="EMBL/GenBank/DDBJ databases">
        <title>Genome sequence of Rhodobacteraceae bacterium Lw-13e.</title>
        <authorList>
            <person name="Poehlein A."/>
            <person name="Wolter L."/>
            <person name="Daniel R."/>
            <person name="Brinkhoff T."/>
        </authorList>
    </citation>
    <scope>NUCLEOTIDE SEQUENCE [LARGE SCALE GENOMIC DNA]</scope>
    <source>
        <strain evidence="2 3">Lw-13e</strain>
    </source>
</reference>
<evidence type="ECO:0000256" key="1">
    <source>
        <dbReference type="SAM" id="MobiDB-lite"/>
    </source>
</evidence>
<dbReference type="EMBL" id="CP060436">
    <property type="protein sequence ID" value="QPM90710.1"/>
    <property type="molecule type" value="Genomic_DNA"/>
</dbReference>
<proteinExistence type="predicted"/>
<evidence type="ECO:0000313" key="2">
    <source>
        <dbReference type="EMBL" id="QPM90710.1"/>
    </source>
</evidence>
<feature type="compositionally biased region" description="Basic and acidic residues" evidence="1">
    <location>
        <begin position="1"/>
        <end position="14"/>
    </location>
</feature>